<reference evidence="2 3" key="1">
    <citation type="submission" date="2021-01" db="EMBL/GenBank/DDBJ databases">
        <title>Paenibacillus sp.nov. isolated from the rhizosphere soil of tomato plant.</title>
        <authorList>
            <person name="Thin K.K."/>
            <person name="Zhang X."/>
            <person name="He S."/>
        </authorList>
    </citation>
    <scope>NUCLEOTIDE SEQUENCE [LARGE SCALE GENOMIC DNA]</scope>
    <source>
        <strain evidence="2 3">DXFW5</strain>
    </source>
</reference>
<accession>A0ABS2H8M6</accession>
<name>A0ABS2H8M6_9BACL</name>
<evidence type="ECO:0000313" key="3">
    <source>
        <dbReference type="Proteomes" id="UP001516620"/>
    </source>
</evidence>
<feature type="domain" description="Hemerythrin-like" evidence="1">
    <location>
        <begin position="32"/>
        <end position="137"/>
    </location>
</feature>
<proteinExistence type="predicted"/>
<dbReference type="EMBL" id="JADCNN020000022">
    <property type="protein sequence ID" value="MBM6997760.1"/>
    <property type="molecule type" value="Genomic_DNA"/>
</dbReference>
<gene>
    <name evidence="2" type="ORF">IM700_019030</name>
</gene>
<dbReference type="Pfam" id="PF01814">
    <property type="entry name" value="Hemerythrin"/>
    <property type="match status" value="1"/>
</dbReference>
<evidence type="ECO:0000259" key="1">
    <source>
        <dbReference type="Pfam" id="PF01814"/>
    </source>
</evidence>
<organism evidence="2 3">
    <name type="scientific">Paenibacillus rhizolycopersici</name>
    <dbReference type="NCBI Taxonomy" id="2780073"/>
    <lineage>
        <taxon>Bacteria</taxon>
        <taxon>Bacillati</taxon>
        <taxon>Bacillota</taxon>
        <taxon>Bacilli</taxon>
        <taxon>Bacillales</taxon>
        <taxon>Paenibacillaceae</taxon>
        <taxon>Paenibacillus</taxon>
    </lineage>
</organism>
<dbReference type="InterPro" id="IPR012312">
    <property type="entry name" value="Hemerythrin-like"/>
</dbReference>
<evidence type="ECO:0000313" key="2">
    <source>
        <dbReference type="EMBL" id="MBM6997760.1"/>
    </source>
</evidence>
<protein>
    <recommendedName>
        <fullName evidence="1">Hemerythrin-like domain-containing protein</fullName>
    </recommendedName>
</protein>
<comment type="caution">
    <text evidence="2">The sequence shown here is derived from an EMBL/GenBank/DDBJ whole genome shotgun (WGS) entry which is preliminary data.</text>
</comment>
<dbReference type="Gene3D" id="1.20.120.520">
    <property type="entry name" value="nmb1532 protein domain like"/>
    <property type="match status" value="1"/>
</dbReference>
<sequence>MPVGPSLRQRHAHQAIHAGGLAGARSKTEEVESLYTNGNLEMADQAMVELLDYWESRILSHADAEEDGFYQEVVEKNPTLQETVLQLKRDHELMRIVVKNIHQLRESNGFSKILLHKLYALLEINEVHSQEEERLLF</sequence>
<keyword evidence="3" id="KW-1185">Reference proteome</keyword>
<dbReference type="Proteomes" id="UP001516620">
    <property type="component" value="Unassembled WGS sequence"/>
</dbReference>
<dbReference type="RefSeq" id="WP_193418521.1">
    <property type="nucleotide sequence ID" value="NZ_JADCNN020000022.1"/>
</dbReference>